<evidence type="ECO:0000256" key="2">
    <source>
        <dbReference type="ARBA" id="ARBA00022806"/>
    </source>
</evidence>
<keyword evidence="2" id="KW-0547">Nucleotide-binding</keyword>
<evidence type="ECO:0000259" key="3">
    <source>
        <dbReference type="Pfam" id="PF19833"/>
    </source>
</evidence>
<dbReference type="InterPro" id="IPR045562">
    <property type="entry name" value="RecG_dom3_C"/>
</dbReference>
<proteinExistence type="predicted"/>
<dbReference type="GO" id="GO:0016787">
    <property type="term" value="F:hydrolase activity"/>
    <property type="evidence" value="ECO:0007669"/>
    <property type="project" value="UniProtKB-KW"/>
</dbReference>
<feature type="domain" description="ATP-dependent DNA helicase RecG" evidence="3">
    <location>
        <begin position="4"/>
        <end position="64"/>
    </location>
</feature>
<accession>A0AAU7UU17</accession>
<protein>
    <recommendedName>
        <fullName evidence="3">ATP-dependent DNA helicase RecG domain-containing protein</fullName>
    </recommendedName>
</protein>
<dbReference type="Gene3D" id="3.40.50.300">
    <property type="entry name" value="P-loop containing nucleotide triphosphate hydrolases"/>
    <property type="match status" value="1"/>
</dbReference>
<dbReference type="Pfam" id="PF19833">
    <property type="entry name" value="RecG_dom3_C"/>
    <property type="match status" value="1"/>
</dbReference>
<sequence>MCETTDGFKLANVDLELRGPGALAGTAQAGHRAGLLVADLLADAELMHAARADAQQMLAADPHLLRRPTLRAEVERALGEDAHYLRRS</sequence>
<dbReference type="AlphaFoldDB" id="A0AAU7UU17"/>
<dbReference type="EMBL" id="CP132970">
    <property type="protein sequence ID" value="XBW03372.1"/>
    <property type="molecule type" value="Genomic_DNA"/>
</dbReference>
<dbReference type="InterPro" id="IPR047112">
    <property type="entry name" value="RecG/Mfd"/>
</dbReference>
<evidence type="ECO:0000313" key="4">
    <source>
        <dbReference type="EMBL" id="XBW03372.1"/>
    </source>
</evidence>
<keyword evidence="1" id="KW-0378">Hydrolase</keyword>
<dbReference type="InterPro" id="IPR027417">
    <property type="entry name" value="P-loop_NTPase"/>
</dbReference>
<dbReference type="PANTHER" id="PTHR47964:SF1">
    <property type="entry name" value="ATP-DEPENDENT DNA HELICASE HOMOLOG RECG, CHLOROPLASTIC"/>
    <property type="match status" value="1"/>
</dbReference>
<gene>
    <name evidence="4" type="ORF">RBB84_19105</name>
</gene>
<keyword evidence="2" id="KW-0067">ATP-binding</keyword>
<reference evidence="4" key="1">
    <citation type="submission" date="2023-08" db="EMBL/GenBank/DDBJ databases">
        <title>The novel hydrolase IpcH responsible for the initial isoprocarb degradation step in Rhodococcus sp. D-6.</title>
        <authorList>
            <person name="Zhu Q."/>
        </authorList>
    </citation>
    <scope>NUCLEOTIDE SEQUENCE</scope>
    <source>
        <strain evidence="4">D-6</strain>
    </source>
</reference>
<keyword evidence="2" id="KW-0347">Helicase</keyword>
<dbReference type="RefSeq" id="WP_350246482.1">
    <property type="nucleotide sequence ID" value="NZ_CP132970.1"/>
</dbReference>
<dbReference type="KEGG" id="rhox:RBB84_19105"/>
<dbReference type="GO" id="GO:0003678">
    <property type="term" value="F:DNA helicase activity"/>
    <property type="evidence" value="ECO:0007669"/>
    <property type="project" value="TreeGrafter"/>
</dbReference>
<name>A0AAU7UU17_9NOCA</name>
<organism evidence="4">
    <name type="scientific">Rhodococcus sp. D-6</name>
    <dbReference type="NCBI Taxonomy" id="1387842"/>
    <lineage>
        <taxon>Bacteria</taxon>
        <taxon>Bacillati</taxon>
        <taxon>Actinomycetota</taxon>
        <taxon>Actinomycetes</taxon>
        <taxon>Mycobacteriales</taxon>
        <taxon>Nocardiaceae</taxon>
        <taxon>Rhodococcus</taxon>
    </lineage>
</organism>
<dbReference type="PANTHER" id="PTHR47964">
    <property type="entry name" value="ATP-DEPENDENT DNA HELICASE HOMOLOG RECG, CHLOROPLASTIC"/>
    <property type="match status" value="1"/>
</dbReference>
<evidence type="ECO:0000256" key="1">
    <source>
        <dbReference type="ARBA" id="ARBA00022801"/>
    </source>
</evidence>
<dbReference type="GO" id="GO:0006281">
    <property type="term" value="P:DNA repair"/>
    <property type="evidence" value="ECO:0007669"/>
    <property type="project" value="InterPro"/>
</dbReference>